<dbReference type="SUPFAM" id="SSF53187">
    <property type="entry name" value="Zn-dependent exopeptidases"/>
    <property type="match status" value="1"/>
</dbReference>
<accession>A0A8T4GSL5</accession>
<feature type="region of interest" description="Disordered" evidence="1">
    <location>
        <begin position="473"/>
        <end position="497"/>
    </location>
</feature>
<dbReference type="OrthoDB" id="56239at2157"/>
<feature type="compositionally biased region" description="Polar residues" evidence="1">
    <location>
        <begin position="396"/>
        <end position="406"/>
    </location>
</feature>
<feature type="compositionally biased region" description="Acidic residues" evidence="1">
    <location>
        <begin position="485"/>
        <end position="497"/>
    </location>
</feature>
<dbReference type="InterPro" id="IPR011650">
    <property type="entry name" value="Peptidase_M20_dimer"/>
</dbReference>
<dbReference type="RefSeq" id="WP_209489796.1">
    <property type="nucleotide sequence ID" value="NZ_JAGGLC010000001.1"/>
</dbReference>
<dbReference type="InterPro" id="IPR017145">
    <property type="entry name" value="Aminobenzoyl-glu_utiliz_pB"/>
</dbReference>
<keyword evidence="4" id="KW-1185">Reference proteome</keyword>
<dbReference type="InterPro" id="IPR036264">
    <property type="entry name" value="Bact_exopeptidase_dim_dom"/>
</dbReference>
<reference evidence="3" key="1">
    <citation type="submission" date="2021-03" db="EMBL/GenBank/DDBJ databases">
        <title>Genomic Encyclopedia of Type Strains, Phase IV (KMG-IV): sequencing the most valuable type-strain genomes for metagenomic binning, comparative biology and taxonomic classification.</title>
        <authorList>
            <person name="Goeker M."/>
        </authorList>
    </citation>
    <scope>NUCLEOTIDE SEQUENCE</scope>
    <source>
        <strain evidence="3">DSM 26232</strain>
    </source>
</reference>
<name>A0A8T4GSL5_9EURY</name>
<organism evidence="3 4">
    <name type="scientific">Halolamina salifodinae</name>
    <dbReference type="NCBI Taxonomy" id="1202767"/>
    <lineage>
        <taxon>Archaea</taxon>
        <taxon>Methanobacteriati</taxon>
        <taxon>Methanobacteriota</taxon>
        <taxon>Stenosarchaea group</taxon>
        <taxon>Halobacteria</taxon>
        <taxon>Halobacteriales</taxon>
        <taxon>Haloferacaceae</taxon>
    </lineage>
</organism>
<dbReference type="NCBIfam" id="TIGR01891">
    <property type="entry name" value="amidohydrolases"/>
    <property type="match status" value="1"/>
</dbReference>
<evidence type="ECO:0000259" key="2">
    <source>
        <dbReference type="Pfam" id="PF07687"/>
    </source>
</evidence>
<proteinExistence type="predicted"/>
<dbReference type="AlphaFoldDB" id="A0A8T4GSL5"/>
<comment type="caution">
    <text evidence="3">The sequence shown here is derived from an EMBL/GenBank/DDBJ whole genome shotgun (WGS) entry which is preliminary data.</text>
</comment>
<dbReference type="GO" id="GO:0046657">
    <property type="term" value="P:folic acid catabolic process"/>
    <property type="evidence" value="ECO:0007669"/>
    <property type="project" value="TreeGrafter"/>
</dbReference>
<dbReference type="SUPFAM" id="SSF55031">
    <property type="entry name" value="Bacterial exopeptidase dimerisation domain"/>
    <property type="match status" value="1"/>
</dbReference>
<dbReference type="InterPro" id="IPR052030">
    <property type="entry name" value="Peptidase_M20/M20A_hydrolases"/>
</dbReference>
<dbReference type="Gene3D" id="3.40.630.10">
    <property type="entry name" value="Zn peptidases"/>
    <property type="match status" value="2"/>
</dbReference>
<dbReference type="GO" id="GO:0016805">
    <property type="term" value="F:dipeptidase activity"/>
    <property type="evidence" value="ECO:0007669"/>
    <property type="project" value="TreeGrafter"/>
</dbReference>
<dbReference type="FunFam" id="3.30.70.360:FF:000004">
    <property type="entry name" value="Peptidase M20 domain-containing protein 2"/>
    <property type="match status" value="1"/>
</dbReference>
<dbReference type="PANTHER" id="PTHR30575:SF0">
    <property type="entry name" value="XAA-ARG DIPEPTIDASE"/>
    <property type="match status" value="1"/>
</dbReference>
<evidence type="ECO:0000313" key="3">
    <source>
        <dbReference type="EMBL" id="MBP1985846.1"/>
    </source>
</evidence>
<feature type="compositionally biased region" description="Basic and acidic residues" evidence="1">
    <location>
        <begin position="473"/>
        <end position="482"/>
    </location>
</feature>
<dbReference type="GO" id="GO:0071713">
    <property type="term" value="F:para-aminobenzoyl-glutamate hydrolase activity"/>
    <property type="evidence" value="ECO:0007669"/>
    <property type="project" value="TreeGrafter"/>
</dbReference>
<evidence type="ECO:0000313" key="4">
    <source>
        <dbReference type="Proteomes" id="UP000823736"/>
    </source>
</evidence>
<dbReference type="InterPro" id="IPR017439">
    <property type="entry name" value="Amidohydrolase"/>
</dbReference>
<dbReference type="GO" id="GO:0005737">
    <property type="term" value="C:cytoplasm"/>
    <property type="evidence" value="ECO:0007669"/>
    <property type="project" value="TreeGrafter"/>
</dbReference>
<feature type="region of interest" description="Disordered" evidence="1">
    <location>
        <begin position="376"/>
        <end position="406"/>
    </location>
</feature>
<dbReference type="PANTHER" id="PTHR30575">
    <property type="entry name" value="PEPTIDASE M20"/>
    <property type="match status" value="1"/>
</dbReference>
<gene>
    <name evidence="3" type="ORF">J2753_000319</name>
</gene>
<dbReference type="PIRSF" id="PIRSF037227">
    <property type="entry name" value="Aminobenzoyl-glu_utiliz_pB"/>
    <property type="match status" value="1"/>
</dbReference>
<dbReference type="Proteomes" id="UP000823736">
    <property type="component" value="Unassembled WGS sequence"/>
</dbReference>
<dbReference type="Pfam" id="PF07687">
    <property type="entry name" value="M20_dimer"/>
    <property type="match status" value="1"/>
</dbReference>
<dbReference type="Gene3D" id="3.30.70.360">
    <property type="match status" value="1"/>
</dbReference>
<feature type="domain" description="Peptidase M20 dimerisation" evidence="2">
    <location>
        <begin position="201"/>
        <end position="291"/>
    </location>
</feature>
<protein>
    <submittedName>
        <fullName evidence="3">Aminobenzoyl-glutamate utilization protein B</fullName>
    </submittedName>
</protein>
<dbReference type="EMBL" id="JAGGLC010000001">
    <property type="protein sequence ID" value="MBP1985846.1"/>
    <property type="molecule type" value="Genomic_DNA"/>
</dbReference>
<sequence length="497" mass="52684">MTKQALFDDIEADRDWFTDLSTQIWEDPEVALQEHDSAALLQEALREEGFEVESGVAGIDTAFVARYGDEDPVVGTMGEFDALPGMSQAAKAEREPVEEGAPGHGCGHNLFGVGSLAGAVAVKRAIERGDVEGSVVYFGTPAEEVGAGKVYMIQEGVFEDVPTSDEAGANGTESRAVDALVSWHPDWLNAPNKGSCLAVDSFDVAFSGESAHAAAAPEAGRSALDGVQLLGTGLEYMREHVPDPVRIHYVVTEGGQAANVVPEEAAMEVMVRAPDRDAVEAVSERVRDAAEGAALMSGTDVDVTQTTGMYSVLPNHALADSIRANMDAAEFPLTDEQEAFAADLKATLDDPSYAAAPPERRDEAAESAMFTDPVDVAERSSADSQTQSDDAPDEGQTGSYSTDSGDVSWNVPLGRFRVANWPAGTPLHSWQAVAGGKDLGTAGMLFAGKVVAGSLYDLLSDEELLADATAEFEERKGDREYDSPLPDDADPYELTDR</sequence>
<evidence type="ECO:0000256" key="1">
    <source>
        <dbReference type="SAM" id="MobiDB-lite"/>
    </source>
</evidence>